<reference evidence="2" key="1">
    <citation type="submission" date="2020-11" db="EMBL/GenBank/DDBJ databases">
        <title>Multidrug resistant novel bacterium Savagea serpentis sp. nov., isolated from the scats of a vine snake (Ahaetulla nasuta).</title>
        <authorList>
            <person name="Venkata Ramana V."/>
            <person name="Vikas Patil S."/>
            <person name="Yogita Lugani V."/>
        </authorList>
    </citation>
    <scope>NUCLEOTIDE SEQUENCE</scope>
    <source>
        <strain evidence="2">SN6</strain>
    </source>
</reference>
<dbReference type="Gene3D" id="3.30.720.100">
    <property type="match status" value="1"/>
</dbReference>
<keyword evidence="3" id="KW-1185">Reference proteome</keyword>
<dbReference type="SUPFAM" id="SSF54593">
    <property type="entry name" value="Glyoxalase/Bleomycin resistance protein/Dihydroxybiphenyl dioxygenase"/>
    <property type="match status" value="1"/>
</dbReference>
<protein>
    <submittedName>
        <fullName evidence="2">VOC family protein</fullName>
    </submittedName>
</protein>
<dbReference type="PANTHER" id="PTHR33990:SF4">
    <property type="entry name" value="PHNB-LIKE DOMAIN-CONTAINING PROTEIN"/>
    <property type="match status" value="1"/>
</dbReference>
<dbReference type="Pfam" id="PF06983">
    <property type="entry name" value="3-dmu-9_3-mt"/>
    <property type="match status" value="1"/>
</dbReference>
<accession>A0A8J7GL20</accession>
<sequence>MKEITPFLMFQGNAKQAIEFYLKTVPNTELVTMELYEVNEQGAEGTVKSALLLIDGNRFFINDSPVEHKFDFTPSFSFFITADSVFEQQDLFNKLKRNGAILMPLDNYGFSRSFGWCIDQFGMSWQITVQ</sequence>
<dbReference type="Gene3D" id="3.30.720.110">
    <property type="match status" value="1"/>
</dbReference>
<proteinExistence type="predicted"/>
<dbReference type="EMBL" id="JADKPV010000001">
    <property type="protein sequence ID" value="MBF4500858.1"/>
    <property type="molecule type" value="Genomic_DNA"/>
</dbReference>
<gene>
    <name evidence="2" type="ORF">IRY55_05715</name>
</gene>
<dbReference type="AlphaFoldDB" id="A0A8J7GL20"/>
<dbReference type="RefSeq" id="WP_194562272.1">
    <property type="nucleotide sequence ID" value="NZ_JADKPV010000001.1"/>
</dbReference>
<dbReference type="InterPro" id="IPR009725">
    <property type="entry name" value="3_dmu_93_MTrfase"/>
</dbReference>
<organism evidence="2 3">
    <name type="scientific">Savagea serpentis</name>
    <dbReference type="NCBI Taxonomy" id="2785297"/>
    <lineage>
        <taxon>Bacteria</taxon>
        <taxon>Bacillati</taxon>
        <taxon>Bacillota</taxon>
        <taxon>Bacilli</taxon>
        <taxon>Bacillales</taxon>
        <taxon>Caryophanaceae</taxon>
        <taxon>Savagea</taxon>
    </lineage>
</organism>
<dbReference type="InterPro" id="IPR029068">
    <property type="entry name" value="Glyas_Bleomycin-R_OHBP_Dase"/>
</dbReference>
<comment type="caution">
    <text evidence="2">The sequence shown here is derived from an EMBL/GenBank/DDBJ whole genome shotgun (WGS) entry which is preliminary data.</text>
</comment>
<evidence type="ECO:0000259" key="1">
    <source>
        <dbReference type="Pfam" id="PF06983"/>
    </source>
</evidence>
<dbReference type="PANTHER" id="PTHR33990">
    <property type="entry name" value="PROTEIN YJDN-RELATED"/>
    <property type="match status" value="1"/>
</dbReference>
<name>A0A8J7GL20_9BACL</name>
<dbReference type="CDD" id="cd06588">
    <property type="entry name" value="PhnB_like"/>
    <property type="match status" value="1"/>
</dbReference>
<dbReference type="Proteomes" id="UP000622653">
    <property type="component" value="Unassembled WGS sequence"/>
</dbReference>
<evidence type="ECO:0000313" key="3">
    <source>
        <dbReference type="Proteomes" id="UP000622653"/>
    </source>
</evidence>
<feature type="domain" description="PhnB-like" evidence="1">
    <location>
        <begin position="3"/>
        <end position="128"/>
    </location>
</feature>
<evidence type="ECO:0000313" key="2">
    <source>
        <dbReference type="EMBL" id="MBF4500858.1"/>
    </source>
</evidence>
<dbReference type="InterPro" id="IPR028973">
    <property type="entry name" value="PhnB-like"/>
</dbReference>
<dbReference type="PIRSF" id="PIRSF021700">
    <property type="entry name" value="3_dmu_93_MTrfase"/>
    <property type="match status" value="1"/>
</dbReference>